<gene>
    <name evidence="1" type="ORF">GCM10023081_38240</name>
</gene>
<evidence type="ECO:0000313" key="2">
    <source>
        <dbReference type="Proteomes" id="UP001500752"/>
    </source>
</evidence>
<proteinExistence type="predicted"/>
<organism evidence="1 2">
    <name type="scientific">Arthrobacter ginkgonis</name>
    <dbReference type="NCBI Taxonomy" id="1630594"/>
    <lineage>
        <taxon>Bacteria</taxon>
        <taxon>Bacillati</taxon>
        <taxon>Actinomycetota</taxon>
        <taxon>Actinomycetes</taxon>
        <taxon>Micrococcales</taxon>
        <taxon>Micrococcaceae</taxon>
        <taxon>Arthrobacter</taxon>
    </lineage>
</organism>
<protein>
    <submittedName>
        <fullName evidence="1">Uncharacterized protein</fullName>
    </submittedName>
</protein>
<name>A0ABP7D0V7_9MICC</name>
<dbReference type="Proteomes" id="UP001500752">
    <property type="component" value="Unassembled WGS sequence"/>
</dbReference>
<accession>A0ABP7D0V7</accession>
<reference evidence="2" key="1">
    <citation type="journal article" date="2019" name="Int. J. Syst. Evol. Microbiol.">
        <title>The Global Catalogue of Microorganisms (GCM) 10K type strain sequencing project: providing services to taxonomists for standard genome sequencing and annotation.</title>
        <authorList>
            <consortium name="The Broad Institute Genomics Platform"/>
            <consortium name="The Broad Institute Genome Sequencing Center for Infectious Disease"/>
            <person name="Wu L."/>
            <person name="Ma J."/>
        </authorList>
    </citation>
    <scope>NUCLEOTIDE SEQUENCE [LARGE SCALE GENOMIC DNA]</scope>
    <source>
        <strain evidence="2">JCM 30742</strain>
    </source>
</reference>
<dbReference type="RefSeq" id="WP_345153364.1">
    <property type="nucleotide sequence ID" value="NZ_BAABEO010000025.1"/>
</dbReference>
<evidence type="ECO:0000313" key="1">
    <source>
        <dbReference type="EMBL" id="GAA3697630.1"/>
    </source>
</evidence>
<comment type="caution">
    <text evidence="1">The sequence shown here is derived from an EMBL/GenBank/DDBJ whole genome shotgun (WGS) entry which is preliminary data.</text>
</comment>
<dbReference type="EMBL" id="BAABEO010000025">
    <property type="protein sequence ID" value="GAA3697630.1"/>
    <property type="molecule type" value="Genomic_DNA"/>
</dbReference>
<sequence>MTAEKRILRDPHTGQDLAQFYEDGALVRQECRACRQILPAQAFHRARYLGVRPGDKRSACTPCVKAARRARDAAVLAAEAA</sequence>
<keyword evidence="2" id="KW-1185">Reference proteome</keyword>